<dbReference type="InterPro" id="IPR036126">
    <property type="entry name" value="TBCA_sf"/>
</dbReference>
<organism evidence="4 5">
    <name type="scientific">Cardiosporidium cionae</name>
    <dbReference type="NCBI Taxonomy" id="476202"/>
    <lineage>
        <taxon>Eukaryota</taxon>
        <taxon>Sar</taxon>
        <taxon>Alveolata</taxon>
        <taxon>Apicomplexa</taxon>
        <taxon>Aconoidasida</taxon>
        <taxon>Nephromycida</taxon>
        <taxon>Cardiosporidium</taxon>
    </lineage>
</organism>
<comment type="subunit">
    <text evidence="3">Supercomplex made of cofactors A to E. Cofactors A and D function by capturing and stabilizing tubulin in a quasi-native conformation. Cofactor E binds to the cofactor D-tubulin complex; interaction with cofactor C then causes the release of tubulin polypeptides that are committed to the native state.</text>
</comment>
<keyword evidence="5" id="KW-1185">Reference proteome</keyword>
<gene>
    <name evidence="4" type="ORF">IE077_002735</name>
</gene>
<evidence type="ECO:0000256" key="3">
    <source>
        <dbReference type="RuleBase" id="RU364030"/>
    </source>
</evidence>
<sequence>MRVMQVKHKALQRLLKDLATYQKETLDFVAIIQRQKGEGADPSEIKRTEGLRCESLLMVTDIEKRLRSMYEGLNGLLLNSYSNEIIQLRSAPAKDGTPMKSTGIDALEPPALSGTATTSDEQVSELMKEILSIQTTYNTIYSCIPDLQQIPNAFSQPTATTLSNEEIEEEI</sequence>
<comment type="subcellular location">
    <subcellularLocation>
        <location evidence="3">Cytoplasm</location>
        <location evidence="3">Cytoskeleton</location>
    </subcellularLocation>
</comment>
<evidence type="ECO:0000256" key="1">
    <source>
        <dbReference type="ARBA" id="ARBA00006806"/>
    </source>
</evidence>
<name>A0ABQ7JA98_9APIC</name>
<evidence type="ECO:0000313" key="5">
    <source>
        <dbReference type="Proteomes" id="UP000823046"/>
    </source>
</evidence>
<dbReference type="SUPFAM" id="SSF46988">
    <property type="entry name" value="Tubulin chaperone cofactor A"/>
    <property type="match status" value="1"/>
</dbReference>
<comment type="similarity">
    <text evidence="1 3">Belongs to the TBCA family.</text>
</comment>
<proteinExistence type="inferred from homology"/>
<dbReference type="Proteomes" id="UP000823046">
    <property type="component" value="Unassembled WGS sequence"/>
</dbReference>
<evidence type="ECO:0000313" key="4">
    <source>
        <dbReference type="EMBL" id="KAF8820863.1"/>
    </source>
</evidence>
<dbReference type="InterPro" id="IPR004226">
    <property type="entry name" value="TBCA"/>
</dbReference>
<dbReference type="Pfam" id="PF02970">
    <property type="entry name" value="TBCA"/>
    <property type="match status" value="1"/>
</dbReference>
<keyword evidence="2 3" id="KW-0143">Chaperone</keyword>
<keyword evidence="3" id="KW-0963">Cytoplasm</keyword>
<keyword evidence="3" id="KW-0493">Microtubule</keyword>
<evidence type="ECO:0000256" key="2">
    <source>
        <dbReference type="ARBA" id="ARBA00023186"/>
    </source>
</evidence>
<protein>
    <recommendedName>
        <fullName evidence="3">Tubulin-specific chaperone A</fullName>
    </recommendedName>
</protein>
<dbReference type="PANTHER" id="PTHR21500">
    <property type="entry name" value="TUBULIN-SPECIFIC CHAPERONE A"/>
    <property type="match status" value="1"/>
</dbReference>
<dbReference type="Gene3D" id="1.20.58.90">
    <property type="match status" value="1"/>
</dbReference>
<reference evidence="4 5" key="1">
    <citation type="journal article" date="2020" name="bioRxiv">
        <title>Metabolic contributions of an alphaproteobacterial endosymbiont in the apicomplexan Cardiosporidium cionae.</title>
        <authorList>
            <person name="Hunter E.S."/>
            <person name="Paight C.J."/>
            <person name="Lane C.E."/>
        </authorList>
    </citation>
    <scope>NUCLEOTIDE SEQUENCE [LARGE SCALE GENOMIC DNA]</scope>
    <source>
        <strain evidence="4">ESH_2018</strain>
    </source>
</reference>
<dbReference type="EMBL" id="JADAQX010000283">
    <property type="protein sequence ID" value="KAF8820863.1"/>
    <property type="molecule type" value="Genomic_DNA"/>
</dbReference>
<accession>A0ABQ7JA98</accession>
<keyword evidence="3" id="KW-0206">Cytoskeleton</keyword>
<dbReference type="PANTHER" id="PTHR21500:SF0">
    <property type="entry name" value="TUBULIN-SPECIFIC CHAPERONE A"/>
    <property type="match status" value="1"/>
</dbReference>
<comment type="caution">
    <text evidence="4">The sequence shown here is derived from an EMBL/GenBank/DDBJ whole genome shotgun (WGS) entry which is preliminary data.</text>
</comment>